<accession>A0ABU5HF78</accession>
<sequence>MTDSGSFAEFIGFIVGAIVSVAVQVLITWALRVWGRSVAERQGGSWWRRAAWMPVLSLGAGLLGMACTALSLVWAFQTVSADPAEKAALLAQSITRAMLVTAVFALVSGLLFVASIVVFTVGTLKQPRA</sequence>
<feature type="transmembrane region" description="Helical" evidence="1">
    <location>
        <begin position="6"/>
        <end position="31"/>
    </location>
</feature>
<proteinExistence type="predicted"/>
<evidence type="ECO:0008006" key="4">
    <source>
        <dbReference type="Google" id="ProtNLM"/>
    </source>
</evidence>
<evidence type="ECO:0000313" key="2">
    <source>
        <dbReference type="EMBL" id="MDY7232113.1"/>
    </source>
</evidence>
<reference evidence="2 3" key="1">
    <citation type="submission" date="2023-12" db="EMBL/GenBank/DDBJ databases">
        <title>the genome sequence of Hyalangium sp. s54d21.</title>
        <authorList>
            <person name="Zhang X."/>
        </authorList>
    </citation>
    <scope>NUCLEOTIDE SEQUENCE [LARGE SCALE GENOMIC DNA]</scope>
    <source>
        <strain evidence="3">s54d21</strain>
    </source>
</reference>
<evidence type="ECO:0000313" key="3">
    <source>
        <dbReference type="Proteomes" id="UP001291309"/>
    </source>
</evidence>
<organism evidence="2 3">
    <name type="scientific">Hyalangium rubrum</name>
    <dbReference type="NCBI Taxonomy" id="3103134"/>
    <lineage>
        <taxon>Bacteria</taxon>
        <taxon>Pseudomonadati</taxon>
        <taxon>Myxococcota</taxon>
        <taxon>Myxococcia</taxon>
        <taxon>Myxococcales</taxon>
        <taxon>Cystobacterineae</taxon>
        <taxon>Archangiaceae</taxon>
        <taxon>Hyalangium</taxon>
    </lineage>
</organism>
<gene>
    <name evidence="2" type="ORF">SYV04_37340</name>
</gene>
<keyword evidence="3" id="KW-1185">Reference proteome</keyword>
<comment type="caution">
    <text evidence="2">The sequence shown here is derived from an EMBL/GenBank/DDBJ whole genome shotgun (WGS) entry which is preliminary data.</text>
</comment>
<keyword evidence="1" id="KW-0812">Transmembrane</keyword>
<keyword evidence="1" id="KW-1133">Transmembrane helix</keyword>
<dbReference type="Proteomes" id="UP001291309">
    <property type="component" value="Unassembled WGS sequence"/>
</dbReference>
<protein>
    <recommendedName>
        <fullName evidence="4">MotA/TolQ/ExbB proton channel domain-containing protein</fullName>
    </recommendedName>
</protein>
<dbReference type="RefSeq" id="WP_321550828.1">
    <property type="nucleotide sequence ID" value="NZ_JAXIVS010000018.1"/>
</dbReference>
<name>A0ABU5HF78_9BACT</name>
<keyword evidence="1" id="KW-0472">Membrane</keyword>
<feature type="transmembrane region" description="Helical" evidence="1">
    <location>
        <begin position="97"/>
        <end position="124"/>
    </location>
</feature>
<evidence type="ECO:0000256" key="1">
    <source>
        <dbReference type="SAM" id="Phobius"/>
    </source>
</evidence>
<dbReference type="EMBL" id="JAXIVS010000018">
    <property type="protein sequence ID" value="MDY7232113.1"/>
    <property type="molecule type" value="Genomic_DNA"/>
</dbReference>
<feature type="transmembrane region" description="Helical" evidence="1">
    <location>
        <begin position="52"/>
        <end position="77"/>
    </location>
</feature>